<evidence type="ECO:0000256" key="1">
    <source>
        <dbReference type="SAM" id="MobiDB-lite"/>
    </source>
</evidence>
<name>V5GYW7_ANOGL</name>
<accession>V5GYW7</accession>
<reference evidence="2" key="1">
    <citation type="submission" date="2013-07" db="EMBL/GenBank/DDBJ databases">
        <title>Midgut Transcriptome Profiling of Anoplphora glabripennis, a Lignocellulose Degrading, Wood-Boring Cerambycid.</title>
        <authorList>
            <person name="Scully E.D."/>
            <person name="Hoover K."/>
            <person name="Carlson J.E."/>
            <person name="Tien M."/>
            <person name="Geib S.M."/>
        </authorList>
    </citation>
    <scope>NUCLEOTIDE SEQUENCE</scope>
</reference>
<feature type="non-terminal residue" evidence="2">
    <location>
        <position position="332"/>
    </location>
</feature>
<evidence type="ECO:0000313" key="2">
    <source>
        <dbReference type="EMBL" id="JAB65648.1"/>
    </source>
</evidence>
<dbReference type="EMBL" id="GALX01002818">
    <property type="protein sequence ID" value="JAB65648.1"/>
    <property type="molecule type" value="Transcribed_RNA"/>
</dbReference>
<protein>
    <recommendedName>
        <fullName evidence="3">Retrotransposon gag domain-containing protein</fullName>
    </recommendedName>
</protein>
<organism evidence="2">
    <name type="scientific">Anoplophora glabripennis</name>
    <name type="common">Asian longhorn beetle</name>
    <name type="synonym">Anoplophora nobilis</name>
    <dbReference type="NCBI Taxonomy" id="217634"/>
    <lineage>
        <taxon>Eukaryota</taxon>
        <taxon>Metazoa</taxon>
        <taxon>Ecdysozoa</taxon>
        <taxon>Arthropoda</taxon>
        <taxon>Hexapoda</taxon>
        <taxon>Insecta</taxon>
        <taxon>Pterygota</taxon>
        <taxon>Neoptera</taxon>
        <taxon>Endopterygota</taxon>
        <taxon>Coleoptera</taxon>
        <taxon>Polyphaga</taxon>
        <taxon>Cucujiformia</taxon>
        <taxon>Chrysomeloidea</taxon>
        <taxon>Cerambycidae</taxon>
        <taxon>Lamiinae</taxon>
        <taxon>Lamiini</taxon>
        <taxon>Anoplophora</taxon>
    </lineage>
</organism>
<feature type="non-terminal residue" evidence="2">
    <location>
        <position position="1"/>
    </location>
</feature>
<dbReference type="AlphaFoldDB" id="V5GYW7"/>
<feature type="region of interest" description="Disordered" evidence="1">
    <location>
        <begin position="1"/>
        <end position="23"/>
    </location>
</feature>
<evidence type="ECO:0008006" key="3">
    <source>
        <dbReference type="Google" id="ProtNLM"/>
    </source>
</evidence>
<proteinExistence type="predicted"/>
<sequence length="332" mass="37926">THPSQFGPENIRPVVPPIEGTSSVTKPRVRFDNAASPFPGLSRQVDGRCYSGDSGGQTTVPGNDLIGQIEDLQFSPIHSRLPITEFRPRVPEIGRWNLRFNGRTSVNDFLERVEELRISRGVTKEQLLRSAPELFTQEALIWYRTGYFKTWDELTAQLKDTFQPHDYEYMLWDEIRHRTQGAQEKVVNFVSAMENLFRKLSQLPSEETRLNLIKRNLLPYIQMQLATHSIYSISELIRLSRIVEETERRIQKFVPPPSNHRSLLEPELGYRRPCNQPIASINTIQEVREPQTSTSQPSAVISTISPTPNLGCSAVDPPSSCWNCGANTHKFR</sequence>